<organism evidence="1 2">
    <name type="scientific">Arthroderma otae (strain ATCC MYA-4605 / CBS 113480)</name>
    <name type="common">Microsporum canis</name>
    <dbReference type="NCBI Taxonomy" id="554155"/>
    <lineage>
        <taxon>Eukaryota</taxon>
        <taxon>Fungi</taxon>
        <taxon>Dikarya</taxon>
        <taxon>Ascomycota</taxon>
        <taxon>Pezizomycotina</taxon>
        <taxon>Eurotiomycetes</taxon>
        <taxon>Eurotiomycetidae</taxon>
        <taxon>Onygenales</taxon>
        <taxon>Arthrodermataceae</taxon>
        <taxon>Microsporum</taxon>
    </lineage>
</organism>
<dbReference type="Proteomes" id="UP000002035">
    <property type="component" value="Unassembled WGS sequence"/>
</dbReference>
<dbReference type="AlphaFoldDB" id="C5FEX3"/>
<proteinExistence type="predicted"/>
<dbReference type="EMBL" id="DS995701">
    <property type="protein sequence ID" value="EEQ28267.1"/>
    <property type="molecule type" value="Genomic_DNA"/>
</dbReference>
<protein>
    <submittedName>
        <fullName evidence="1">Uncharacterized protein</fullName>
    </submittedName>
</protein>
<reference evidence="2" key="1">
    <citation type="journal article" date="2012" name="MBio">
        <title>Comparative genome analysis of Trichophyton rubrum and related dermatophytes reveals candidate genes involved in infection.</title>
        <authorList>
            <person name="Martinez D.A."/>
            <person name="Oliver B.G."/>
            <person name="Graeser Y."/>
            <person name="Goldberg J.M."/>
            <person name="Li W."/>
            <person name="Martinez-Rossi N.M."/>
            <person name="Monod M."/>
            <person name="Shelest E."/>
            <person name="Barton R.C."/>
            <person name="Birch E."/>
            <person name="Brakhage A.A."/>
            <person name="Chen Z."/>
            <person name="Gurr S.J."/>
            <person name="Heiman D."/>
            <person name="Heitman J."/>
            <person name="Kosti I."/>
            <person name="Rossi A."/>
            <person name="Saif S."/>
            <person name="Samalova M."/>
            <person name="Saunders C.W."/>
            <person name="Shea T."/>
            <person name="Summerbell R.C."/>
            <person name="Xu J."/>
            <person name="Young S."/>
            <person name="Zeng Q."/>
            <person name="Birren B.W."/>
            <person name="Cuomo C.A."/>
            <person name="White T.C."/>
        </authorList>
    </citation>
    <scope>NUCLEOTIDE SEQUENCE [LARGE SCALE GENOMIC DNA]</scope>
    <source>
        <strain evidence="2">ATCC MYA-4605 / CBS 113480</strain>
    </source>
</reference>
<evidence type="ECO:0000313" key="2">
    <source>
        <dbReference type="Proteomes" id="UP000002035"/>
    </source>
</evidence>
<keyword evidence="2" id="KW-1185">Reference proteome</keyword>
<dbReference type="VEuPathDB" id="FungiDB:MCYG_01155"/>
<dbReference type="RefSeq" id="XP_002851051.1">
    <property type="nucleotide sequence ID" value="XM_002851005.1"/>
</dbReference>
<dbReference type="GeneID" id="9228512"/>
<evidence type="ECO:0000313" key="1">
    <source>
        <dbReference type="EMBL" id="EEQ28267.1"/>
    </source>
</evidence>
<accession>C5FEX3</accession>
<name>C5FEX3_ARTOC</name>
<sequence>MSLTSIHLSVQSKYIRTNLRRHPGVTCPIVRDAESGDASAPLHMHTYPFEALRCYSRARITIGMTTKYCLMSDQRCKMPAVVETIWLSDGHLSKGFKYLSVITLHPPASYDYREAKDTL</sequence>
<dbReference type="HOGENOM" id="CLU_2060946_0_0_1"/>
<gene>
    <name evidence="1" type="ORF">MCYG_01155</name>
</gene>